<accession>A0A128EMF5</accession>
<organism evidence="1 2">
    <name type="scientific">Campylobacter geochelonis</name>
    <dbReference type="NCBI Taxonomy" id="1780362"/>
    <lineage>
        <taxon>Bacteria</taxon>
        <taxon>Pseudomonadati</taxon>
        <taxon>Campylobacterota</taxon>
        <taxon>Epsilonproteobacteria</taxon>
        <taxon>Campylobacterales</taxon>
        <taxon>Campylobacteraceae</taxon>
        <taxon>Campylobacter</taxon>
    </lineage>
</organism>
<dbReference type="InterPro" id="IPR010181">
    <property type="entry name" value="CGCAxxGCC_motif"/>
</dbReference>
<keyword evidence="2" id="KW-1185">Reference proteome</keyword>
<dbReference type="OrthoDB" id="9791535at2"/>
<protein>
    <submittedName>
        <fullName evidence="1">C_GCAxxG_C_C family protein</fullName>
    </submittedName>
</protein>
<evidence type="ECO:0000313" key="2">
    <source>
        <dbReference type="Proteomes" id="UP000069632"/>
    </source>
</evidence>
<dbReference type="Proteomes" id="UP000069632">
    <property type="component" value="Unassembled WGS sequence"/>
</dbReference>
<dbReference type="RefSeq" id="WP_133147186.1">
    <property type="nucleotide sequence ID" value="NZ_CP053844.1"/>
</dbReference>
<gene>
    <name evidence="1" type="ORF">ERS672216_00119</name>
</gene>
<proteinExistence type="predicted"/>
<dbReference type="Pfam" id="PF09719">
    <property type="entry name" value="C_GCAxxG_C_C"/>
    <property type="match status" value="1"/>
</dbReference>
<dbReference type="EMBL" id="FIZP01000001">
    <property type="protein sequence ID" value="CZE45954.1"/>
    <property type="molecule type" value="Genomic_DNA"/>
</dbReference>
<sequence>MIEKFTDEFKKGEINCAQMVLLHFANRCGLDKKMAKNLSVGFGGGMREASFCGSVAASYVVLGLVCRDDKKLLEAKFKEFNERYEKCYKSKICKEILEASYLEPKGLEKIEKNSLFTTICPRLTSECVEILESILAKV</sequence>
<name>A0A128EMF5_9BACT</name>
<reference evidence="1 2" key="1">
    <citation type="submission" date="2016-02" db="EMBL/GenBank/DDBJ databases">
        <authorList>
            <consortium name="Pathogen Informatics"/>
        </authorList>
    </citation>
    <scope>NUCLEOTIDE SEQUENCE [LARGE SCALE GENOMIC DNA]</scope>
    <source>
        <strain evidence="1 2">RC20</strain>
    </source>
</reference>
<evidence type="ECO:0000313" key="1">
    <source>
        <dbReference type="EMBL" id="CZE45954.1"/>
    </source>
</evidence>
<dbReference type="AlphaFoldDB" id="A0A128EMF5"/>